<gene>
    <name evidence="2" type="ORF">EHS13_14480</name>
</gene>
<organism evidence="2 3">
    <name type="scientific">Paenibacillus psychroresistens</name>
    <dbReference type="NCBI Taxonomy" id="1778678"/>
    <lineage>
        <taxon>Bacteria</taxon>
        <taxon>Bacillati</taxon>
        <taxon>Bacillota</taxon>
        <taxon>Bacilli</taxon>
        <taxon>Bacillales</taxon>
        <taxon>Paenibacillaceae</taxon>
        <taxon>Paenibacillus</taxon>
    </lineage>
</organism>
<proteinExistence type="predicted"/>
<dbReference type="KEGG" id="ppsc:EHS13_14480"/>
<dbReference type="EMBL" id="CP034235">
    <property type="protein sequence ID" value="QGQ95996.1"/>
    <property type="molecule type" value="Genomic_DNA"/>
</dbReference>
<evidence type="ECO:0000313" key="3">
    <source>
        <dbReference type="Proteomes" id="UP000426246"/>
    </source>
</evidence>
<protein>
    <submittedName>
        <fullName evidence="2">DUF1835 domain-containing protein</fullName>
    </submittedName>
</protein>
<keyword evidence="3" id="KW-1185">Reference proteome</keyword>
<feature type="domain" description="DUF1835" evidence="1">
    <location>
        <begin position="9"/>
        <end position="115"/>
    </location>
</feature>
<dbReference type="Proteomes" id="UP000426246">
    <property type="component" value="Chromosome"/>
</dbReference>
<dbReference type="InterPro" id="IPR014973">
    <property type="entry name" value="DUF1835"/>
</dbReference>
<reference evidence="3" key="1">
    <citation type="submission" date="2018-11" db="EMBL/GenBank/DDBJ databases">
        <title>Complete genome sequence of Paenibacillus sp. ML311-T8.</title>
        <authorList>
            <person name="Nam Y.-D."/>
            <person name="Kang J."/>
            <person name="Chung W.-H."/>
            <person name="Park Y.S."/>
        </authorList>
    </citation>
    <scope>NUCLEOTIDE SEQUENCE [LARGE SCALE GENOMIC DNA]</scope>
    <source>
        <strain evidence="3">ML311-T8</strain>
    </source>
</reference>
<accession>A0A6B8RKP5</accession>
<evidence type="ECO:0000259" key="1">
    <source>
        <dbReference type="Pfam" id="PF08874"/>
    </source>
</evidence>
<dbReference type="Pfam" id="PF08874">
    <property type="entry name" value="DUF1835"/>
    <property type="match status" value="1"/>
</dbReference>
<name>A0A6B8RKP5_9BACL</name>
<evidence type="ECO:0000313" key="2">
    <source>
        <dbReference type="EMBL" id="QGQ95996.1"/>
    </source>
</evidence>
<sequence length="339" mass="39252">MMETMTVLHIVNGDSVKHKLEALAPGENILVWRESLHEGPILLDLASKEARKMRAAYFKEKMGLPEAKFFKHNGDQYKVLLEHEVYDKIILWFEYDLFDQTMLIYLLDWFSKFKAPQTKLELLCIGEFPGIELFLGLGQLTTAQLATLKDKWQEVTSEQLHLASKAWQVYASSDPLEIERFIKDENLSHLPFLQEAFTYHLERFPSSHNGLSRLEQKTLQLVSEGVTQLIPLFQQISKTEKNYGLGDMQFWRYLERLKSGKHPLISWKGPDSLPKMDGSANKKLNKWKLEITDIGKDVLANKADWIELNGTDRWLGGVHMIQGGSIWRWDASEGKLYLR</sequence>
<dbReference type="AlphaFoldDB" id="A0A6B8RKP5"/>